<protein>
    <recommendedName>
        <fullName evidence="3">DUF177 domain-containing protein</fullName>
    </recommendedName>
</protein>
<dbReference type="AlphaFoldDB" id="A0A7W7ZQ37"/>
<dbReference type="PANTHER" id="PTHR34374">
    <property type="entry name" value="LARGE RIBOSOMAL RNA SUBUNIT ACCUMULATION PROTEIN YCED HOMOLOG 1, CHLOROPLASTIC"/>
    <property type="match status" value="1"/>
</dbReference>
<dbReference type="RefSeq" id="WP_184255560.1">
    <property type="nucleotide sequence ID" value="NZ_JACHIO010000008.1"/>
</dbReference>
<gene>
    <name evidence="1" type="ORF">HDF15_002346</name>
</gene>
<dbReference type="InterPro" id="IPR003772">
    <property type="entry name" value="YceD"/>
</dbReference>
<evidence type="ECO:0000313" key="2">
    <source>
        <dbReference type="Proteomes" id="UP000584867"/>
    </source>
</evidence>
<organism evidence="1 2">
    <name type="scientific">Granulicella mallensis</name>
    <dbReference type="NCBI Taxonomy" id="940614"/>
    <lineage>
        <taxon>Bacteria</taxon>
        <taxon>Pseudomonadati</taxon>
        <taxon>Acidobacteriota</taxon>
        <taxon>Terriglobia</taxon>
        <taxon>Terriglobales</taxon>
        <taxon>Acidobacteriaceae</taxon>
        <taxon>Granulicella</taxon>
    </lineage>
</organism>
<dbReference type="Proteomes" id="UP000584867">
    <property type="component" value="Unassembled WGS sequence"/>
</dbReference>
<evidence type="ECO:0000313" key="1">
    <source>
        <dbReference type="EMBL" id="MBB5063998.1"/>
    </source>
</evidence>
<reference evidence="1 2" key="1">
    <citation type="submission" date="2020-08" db="EMBL/GenBank/DDBJ databases">
        <title>Genomic Encyclopedia of Type Strains, Phase IV (KMG-V): Genome sequencing to study the core and pangenomes of soil and plant-associated prokaryotes.</title>
        <authorList>
            <person name="Whitman W."/>
        </authorList>
    </citation>
    <scope>NUCLEOTIDE SEQUENCE [LARGE SCALE GENOMIC DNA]</scope>
    <source>
        <strain evidence="1 2">X5P3</strain>
    </source>
</reference>
<dbReference type="PANTHER" id="PTHR34374:SF1">
    <property type="entry name" value="LARGE RIBOSOMAL RNA SUBUNIT ACCUMULATION PROTEIN YCED HOMOLOG 1, CHLOROPLASTIC"/>
    <property type="match status" value="1"/>
</dbReference>
<accession>A0A7W7ZQ37</accession>
<sequence length="182" mass="19980">MLITPVQLVEEPLKLDESLAAGAIDYAQDVRQIGPLKLEGQAELIVEHRGPKDFVDDIRLRAHFAGTFELLCARCVEPVEQFLSGDFDLIFRPGGVDNQPGEHAITEDETEIGYYEESGLLLEDAVREQVLLALPGRTLCREDCKGLCPQCGANRNTAPCGCEERPVDLRWHALAGIAAPKA</sequence>
<dbReference type="Pfam" id="PF02620">
    <property type="entry name" value="YceD"/>
    <property type="match status" value="1"/>
</dbReference>
<evidence type="ECO:0008006" key="3">
    <source>
        <dbReference type="Google" id="ProtNLM"/>
    </source>
</evidence>
<dbReference type="EMBL" id="JACHIO010000008">
    <property type="protein sequence ID" value="MBB5063998.1"/>
    <property type="molecule type" value="Genomic_DNA"/>
</dbReference>
<name>A0A7W7ZQ37_9BACT</name>
<proteinExistence type="predicted"/>
<comment type="caution">
    <text evidence="1">The sequence shown here is derived from an EMBL/GenBank/DDBJ whole genome shotgun (WGS) entry which is preliminary data.</text>
</comment>